<dbReference type="CDD" id="cd04083">
    <property type="entry name" value="CBM35_Lmo2446-like"/>
    <property type="match status" value="2"/>
</dbReference>
<keyword evidence="2" id="KW-1133">Transmembrane helix</keyword>
<feature type="domain" description="CBM6" evidence="3">
    <location>
        <begin position="859"/>
        <end position="991"/>
    </location>
</feature>
<dbReference type="SUPFAM" id="SSF74650">
    <property type="entry name" value="Galactose mutarotase-like"/>
    <property type="match status" value="1"/>
</dbReference>
<dbReference type="GO" id="GO:0030246">
    <property type="term" value="F:carbohydrate binding"/>
    <property type="evidence" value="ECO:0007669"/>
    <property type="project" value="InterPro"/>
</dbReference>
<dbReference type="InterPro" id="IPR048395">
    <property type="entry name" value="Glyco_hydro_31_C"/>
</dbReference>
<evidence type="ECO:0000313" key="4">
    <source>
        <dbReference type="EMBL" id="PNT95506.1"/>
    </source>
</evidence>
<dbReference type="Proteomes" id="UP000236151">
    <property type="component" value="Unassembled WGS sequence"/>
</dbReference>
<dbReference type="Pfam" id="PF13802">
    <property type="entry name" value="Gal_mutarotas_2"/>
    <property type="match status" value="1"/>
</dbReference>
<dbReference type="InterPro" id="IPR000322">
    <property type="entry name" value="Glyco_hydro_31_TIM"/>
</dbReference>
<keyword evidence="2" id="KW-0812">Transmembrane</keyword>
<dbReference type="RefSeq" id="WP_103082932.1">
    <property type="nucleotide sequence ID" value="NZ_CP021850.1"/>
</dbReference>
<protein>
    <submittedName>
        <fullName evidence="4">Glycosyl hydrolase family 31</fullName>
    </submittedName>
</protein>
<organism evidence="4 5">
    <name type="scientific">Clostridium thermosuccinogenes</name>
    <dbReference type="NCBI Taxonomy" id="84032"/>
    <lineage>
        <taxon>Bacteria</taxon>
        <taxon>Bacillati</taxon>
        <taxon>Bacillota</taxon>
        <taxon>Clostridia</taxon>
        <taxon>Eubacteriales</taxon>
        <taxon>Clostridiaceae</taxon>
        <taxon>Clostridium</taxon>
    </lineage>
</organism>
<dbReference type="SUPFAM" id="SSF51445">
    <property type="entry name" value="(Trans)glycosidases"/>
    <property type="match status" value="1"/>
</dbReference>
<feature type="transmembrane region" description="Helical" evidence="2">
    <location>
        <begin position="12"/>
        <end position="31"/>
    </location>
</feature>
<dbReference type="InterPro" id="IPR013780">
    <property type="entry name" value="Glyco_hydro_b"/>
</dbReference>
<dbReference type="Gene3D" id="2.60.40.1180">
    <property type="entry name" value="Golgi alpha-mannosidase II"/>
    <property type="match status" value="2"/>
</dbReference>
<dbReference type="SUPFAM" id="SSF51011">
    <property type="entry name" value="Glycosyl hydrolase domain"/>
    <property type="match status" value="1"/>
</dbReference>
<evidence type="ECO:0000259" key="3">
    <source>
        <dbReference type="PROSITE" id="PS51175"/>
    </source>
</evidence>
<comment type="caution">
    <text evidence="4">The sequence shown here is derived from an EMBL/GenBank/DDBJ whole genome shotgun (WGS) entry which is preliminary data.</text>
</comment>
<dbReference type="Pfam" id="PF01055">
    <property type="entry name" value="Glyco_hydro_31_2nd"/>
    <property type="match status" value="1"/>
</dbReference>
<name>A0A2K2F7Z8_9CLOT</name>
<dbReference type="CDD" id="cd14752">
    <property type="entry name" value="GH31_N"/>
    <property type="match status" value="1"/>
</dbReference>
<dbReference type="InterPro" id="IPR025887">
    <property type="entry name" value="Glyco_hydro_31_N_dom"/>
</dbReference>
<evidence type="ECO:0000313" key="5">
    <source>
        <dbReference type="Proteomes" id="UP000236151"/>
    </source>
</evidence>
<dbReference type="GO" id="GO:0004553">
    <property type="term" value="F:hydrolase activity, hydrolyzing O-glycosyl compounds"/>
    <property type="evidence" value="ECO:0007669"/>
    <property type="project" value="InterPro"/>
</dbReference>
<dbReference type="InterPro" id="IPR033403">
    <property type="entry name" value="DUF5110"/>
</dbReference>
<dbReference type="KEGG" id="cthd:CDO33_10355"/>
<dbReference type="InterPro" id="IPR011013">
    <property type="entry name" value="Gal_mutarotase_sf_dom"/>
</dbReference>
<dbReference type="Gene3D" id="2.60.40.1760">
    <property type="entry name" value="glycosyl hydrolase (family 31)"/>
    <property type="match status" value="1"/>
</dbReference>
<dbReference type="GO" id="GO:0005975">
    <property type="term" value="P:carbohydrate metabolic process"/>
    <property type="evidence" value="ECO:0007669"/>
    <property type="project" value="InterPro"/>
</dbReference>
<evidence type="ECO:0000256" key="1">
    <source>
        <dbReference type="ARBA" id="ARBA00007806"/>
    </source>
</evidence>
<dbReference type="InterPro" id="IPR005084">
    <property type="entry name" value="CBM6"/>
</dbReference>
<keyword evidence="4" id="KW-0378">Hydrolase</keyword>
<dbReference type="Pfam" id="PF17137">
    <property type="entry name" value="DUF5110"/>
    <property type="match status" value="1"/>
</dbReference>
<evidence type="ECO:0000256" key="2">
    <source>
        <dbReference type="SAM" id="Phobius"/>
    </source>
</evidence>
<sequence>MSIYDKNKSSINARFISLLIIFSIICSVTILQSPITANAYADTLGNVISATANGDNVTIIVDNGMEPGDDILELQVCESDILRVNYRPNGIASSPSTPIIDPTRVWGSVGASIDVNSDPITISTSDMRIEIKRNPCRMTVKKPDGTVLFWEPDNAGVFHDGVRFQRPAGQNMYGLHGYACFDENGELLRNNTTAPAKAGQQGNSGGPFMWSTAGYGLLIDSDGGYPVLESSTNKMEFYYGDMIEEGRRYYKENVEYYIMFGDPENIMENYSRITGQAPMMPKWSMGFSNYEWGINQTELYNIVDTYRAKDIPIDSYGIDYDWKRYGEDNYGEFAWNTANFPDASSNLLKDTMLSKGIRLIGITKPRIVTKLQNGAWTKQGLDAQAGDYFYPGHAEYTDYFYPVTVRSIDPYKPAARDWFWQHSIDAFNKGIAGWWNDETDTVASGWANFWFGNFTTLHLSQAIYEGQRSYTNGQTRVWQTARNYYPGTQRYATTIWSGDVGTQFHMNEHIWWTAGLNEQKATMLSTINNGQMKWGSDGGGFNQNTGTTENPSPELYTRWLQLAAFTPVFRVHGTFQHQRQPWYYGFTAEESSKAAIRLRYALLPYVYSYEYKAYEKGVGLVKPLLYDYPNDPNVANYSDAWMFGDWLLVAPVTERYQTTKWIYLPAGEWIDYFTGIVYNGGQYIPYAVNGESWTDIPLFIKKGAIIPSQEVLNYADEKAVTDIFVDIFPDMAASTFNFYDDDGQTYNYENGQYFKQVFTAQDLGGSGINVSVSAKSGSYASPIKYYYLKIHGKAAQTVSINGVSSVPSYPNIYALRSGVGEGYAVGKDIYGDVTYVKIAAGAQKNVTINGSVAQSADRMTYEAEEASLWGKTVATKAGYNTNHTGYTGLGFADRFENDGAAVTFDAKVKVGGEFPVDIRYANGSSENRTMSVYVNGTFIRQVSFAPTGNWDTWGTSTQMLPLVAGRNSITIKYEASMGDTGFLNIDNISVPFYPETAVFEAESAALYGTAARKTDHWFYSGSGFVAGMESVGAEVAFKVDVPQSGSYDTMLRYCNANGVAKTLNVYVNGVYQTTANLASSGYDWNVWSDWANTFNLQKGQNTISFRFDSGNSGYVNLDSLQVNLAAPTAHVERNILDNGGFERPTWDSSKWTEWHPAGQALAYGVDSGIGTNPPEAAREGEQRAYFYHGSAYSQSIHQTANIENGVYKLEFWARQFNTAPYTARAEVMEYGGNTIYFDIPQSTEWRHYVIDNISVTTGYIDIGFYVNSPGGTTLHLDGVRLIKK</sequence>
<dbReference type="SUPFAM" id="SSF49785">
    <property type="entry name" value="Galactose-binding domain-like"/>
    <property type="match status" value="2"/>
</dbReference>
<dbReference type="Gene3D" id="2.60.120.260">
    <property type="entry name" value="Galactose-binding domain-like"/>
    <property type="match status" value="3"/>
</dbReference>
<dbReference type="PANTHER" id="PTHR43863:SF2">
    <property type="entry name" value="MALTASE-GLUCOAMYLASE"/>
    <property type="match status" value="1"/>
</dbReference>
<accession>A0A2K2F7Z8</accession>
<feature type="domain" description="CBM6" evidence="3">
    <location>
        <begin position="997"/>
        <end position="1123"/>
    </location>
</feature>
<dbReference type="PROSITE" id="PS51175">
    <property type="entry name" value="CBM6"/>
    <property type="match status" value="2"/>
</dbReference>
<gene>
    <name evidence="4" type="ORF">CDQ84_16970</name>
</gene>
<dbReference type="Pfam" id="PF21365">
    <property type="entry name" value="Glyco_hydro_31_3rd"/>
    <property type="match status" value="1"/>
</dbReference>
<dbReference type="OrthoDB" id="176168at2"/>
<dbReference type="InterPro" id="IPR008979">
    <property type="entry name" value="Galactose-bd-like_sf"/>
</dbReference>
<dbReference type="Gene3D" id="3.20.20.80">
    <property type="entry name" value="Glycosidases"/>
    <property type="match status" value="1"/>
</dbReference>
<dbReference type="InterPro" id="IPR051816">
    <property type="entry name" value="Glycosyl_Hydrolase_31"/>
</dbReference>
<dbReference type="PANTHER" id="PTHR43863">
    <property type="entry name" value="HYDROLASE, PUTATIVE (AFU_ORTHOLOGUE AFUA_1G03140)-RELATED"/>
    <property type="match status" value="1"/>
</dbReference>
<keyword evidence="5" id="KW-1185">Reference proteome</keyword>
<comment type="similarity">
    <text evidence="1">Belongs to the glycosyl hydrolase 31 family.</text>
</comment>
<dbReference type="InterPro" id="IPR017853">
    <property type="entry name" value="GH"/>
</dbReference>
<dbReference type="Pfam" id="PF16990">
    <property type="entry name" value="CBM_35"/>
    <property type="match status" value="2"/>
</dbReference>
<proteinExistence type="inferred from homology"/>
<keyword evidence="2" id="KW-0472">Membrane</keyword>
<reference evidence="4 5" key="1">
    <citation type="submission" date="2017-06" db="EMBL/GenBank/DDBJ databases">
        <title>Investigating the central metabolism of Clostridium thermosuccinogenes.</title>
        <authorList>
            <person name="Koendjbiharie J.G."/>
            <person name="van Kranenburg R."/>
        </authorList>
    </citation>
    <scope>NUCLEOTIDE SEQUENCE [LARGE SCALE GENOMIC DNA]</scope>
    <source>
        <strain evidence="4 5">DSM 5806</strain>
    </source>
</reference>
<dbReference type="EMBL" id="NIOJ01000065">
    <property type="protein sequence ID" value="PNT95506.1"/>
    <property type="molecule type" value="Genomic_DNA"/>
</dbReference>